<reference evidence="1 2" key="1">
    <citation type="submission" date="2020-05" db="EMBL/GenBank/DDBJ databases">
        <authorList>
            <person name="Mo P."/>
        </authorList>
    </citation>
    <scope>NUCLEOTIDE SEQUENCE [LARGE SCALE GENOMIC DNA]</scope>
    <source>
        <strain evidence="1 2">Gen01</strain>
    </source>
</reference>
<evidence type="ECO:0000313" key="2">
    <source>
        <dbReference type="Proteomes" id="UP000505377"/>
    </source>
</evidence>
<keyword evidence="2" id="KW-1185">Reference proteome</keyword>
<dbReference type="EMBL" id="CP053564">
    <property type="protein sequence ID" value="QJY47217.1"/>
    <property type="molecule type" value="Genomic_DNA"/>
</dbReference>
<proteinExistence type="predicted"/>
<dbReference type="RefSeq" id="WP_172159574.1">
    <property type="nucleotide sequence ID" value="NZ_CP053564.1"/>
</dbReference>
<name>A0A6M6JJU6_9PSEU</name>
<accession>A0A6M6JJU6</accession>
<dbReference type="KEGG" id="pbro:HOP40_16540"/>
<dbReference type="AlphaFoldDB" id="A0A6M6JJU6"/>
<protein>
    <submittedName>
        <fullName evidence="1">Uncharacterized protein</fullName>
    </submittedName>
</protein>
<dbReference type="Proteomes" id="UP000505377">
    <property type="component" value="Chromosome"/>
</dbReference>
<sequence>MSTSTRDESRRHIADRLLSSLDDLVRRHRALALHTEHVDLHAELISAEVAHHLAMTRTALHRHPQLG</sequence>
<organism evidence="1 2">
    <name type="scientific">Pseudonocardia broussonetiae</name>
    <dbReference type="NCBI Taxonomy" id="2736640"/>
    <lineage>
        <taxon>Bacteria</taxon>
        <taxon>Bacillati</taxon>
        <taxon>Actinomycetota</taxon>
        <taxon>Actinomycetes</taxon>
        <taxon>Pseudonocardiales</taxon>
        <taxon>Pseudonocardiaceae</taxon>
        <taxon>Pseudonocardia</taxon>
    </lineage>
</organism>
<evidence type="ECO:0000313" key="1">
    <source>
        <dbReference type="EMBL" id="QJY47217.1"/>
    </source>
</evidence>
<gene>
    <name evidence="1" type="ORF">HOP40_16540</name>
</gene>